<dbReference type="Pfam" id="PF00583">
    <property type="entry name" value="Acetyltransf_1"/>
    <property type="match status" value="1"/>
</dbReference>
<dbReference type="RefSeq" id="WP_276264942.1">
    <property type="nucleotide sequence ID" value="NZ_JARJLM010000203.1"/>
</dbReference>
<dbReference type="CDD" id="cd04301">
    <property type="entry name" value="NAT_SF"/>
    <property type="match status" value="1"/>
</dbReference>
<feature type="domain" description="N-acetyltransferase" evidence="3">
    <location>
        <begin position="13"/>
        <end position="159"/>
    </location>
</feature>
<evidence type="ECO:0000313" key="4">
    <source>
        <dbReference type="EMBL" id="MDF3833645.1"/>
    </source>
</evidence>
<dbReference type="PANTHER" id="PTHR43877">
    <property type="entry name" value="AMINOALKYLPHOSPHONATE N-ACETYLTRANSFERASE-RELATED-RELATED"/>
    <property type="match status" value="1"/>
</dbReference>
<organism evidence="4 5">
    <name type="scientific">Cupriavidus basilensis</name>
    <dbReference type="NCBI Taxonomy" id="68895"/>
    <lineage>
        <taxon>Bacteria</taxon>
        <taxon>Pseudomonadati</taxon>
        <taxon>Pseudomonadota</taxon>
        <taxon>Betaproteobacteria</taxon>
        <taxon>Burkholderiales</taxon>
        <taxon>Burkholderiaceae</taxon>
        <taxon>Cupriavidus</taxon>
    </lineage>
</organism>
<comment type="caution">
    <text evidence="4">The sequence shown here is derived from an EMBL/GenBank/DDBJ whole genome shotgun (WGS) entry which is preliminary data.</text>
</comment>
<dbReference type="Proteomes" id="UP001216674">
    <property type="component" value="Unassembled WGS sequence"/>
</dbReference>
<evidence type="ECO:0000313" key="5">
    <source>
        <dbReference type="Proteomes" id="UP001216674"/>
    </source>
</evidence>
<evidence type="ECO:0000256" key="1">
    <source>
        <dbReference type="ARBA" id="ARBA00022679"/>
    </source>
</evidence>
<dbReference type="InterPro" id="IPR050832">
    <property type="entry name" value="Bact_Acetyltransf"/>
</dbReference>
<keyword evidence="5" id="KW-1185">Reference proteome</keyword>
<evidence type="ECO:0000259" key="3">
    <source>
        <dbReference type="PROSITE" id="PS51186"/>
    </source>
</evidence>
<reference evidence="4 5" key="1">
    <citation type="submission" date="2023-03" db="EMBL/GenBank/DDBJ databases">
        <title>Draft assemblies of triclosan tolerant bacteria isolated from returned activated sludge.</title>
        <authorList>
            <person name="Van Hamelsveld S."/>
        </authorList>
    </citation>
    <scope>NUCLEOTIDE SEQUENCE [LARGE SCALE GENOMIC DNA]</scope>
    <source>
        <strain evidence="4 5">GW210010_S58</strain>
    </source>
</reference>
<name>A0ABT6AM01_9BURK</name>
<gene>
    <name evidence="4" type="ORF">P3W85_11895</name>
</gene>
<sequence length="180" mass="20094">MTDSILDTTPLDPRAQPLIAALTIEYERRYGDYFGEPAGQELLRYPAELFAPPHGAFLLLLRNGETIGGGAFKRYDGQTAELKRVWTRADLRRQGLARRILLELEARASRQGYRRLYLTTGFRQPEAANLYLDSGYAALFDTRLDPEAYGHLPFGKDLREPGQTSALEDLRAAHPGAVAG</sequence>
<dbReference type="PROSITE" id="PS51186">
    <property type="entry name" value="GNAT"/>
    <property type="match status" value="1"/>
</dbReference>
<dbReference type="PANTHER" id="PTHR43877:SF2">
    <property type="entry name" value="AMINOALKYLPHOSPHONATE N-ACETYLTRANSFERASE-RELATED"/>
    <property type="match status" value="1"/>
</dbReference>
<dbReference type="EMBL" id="JARJLM010000203">
    <property type="protein sequence ID" value="MDF3833645.1"/>
    <property type="molecule type" value="Genomic_DNA"/>
</dbReference>
<dbReference type="SUPFAM" id="SSF55729">
    <property type="entry name" value="Acyl-CoA N-acyltransferases (Nat)"/>
    <property type="match status" value="1"/>
</dbReference>
<accession>A0ABT6AM01</accession>
<dbReference type="Gene3D" id="3.40.630.30">
    <property type="match status" value="1"/>
</dbReference>
<dbReference type="InterPro" id="IPR000182">
    <property type="entry name" value="GNAT_dom"/>
</dbReference>
<keyword evidence="2" id="KW-0012">Acyltransferase</keyword>
<proteinExistence type="predicted"/>
<keyword evidence="1" id="KW-0808">Transferase</keyword>
<evidence type="ECO:0000256" key="2">
    <source>
        <dbReference type="ARBA" id="ARBA00023315"/>
    </source>
</evidence>
<protein>
    <submittedName>
        <fullName evidence="4">GNAT family N-acetyltransferase</fullName>
    </submittedName>
</protein>
<dbReference type="InterPro" id="IPR016181">
    <property type="entry name" value="Acyl_CoA_acyltransferase"/>
</dbReference>